<feature type="non-terminal residue" evidence="3">
    <location>
        <position position="678"/>
    </location>
</feature>
<dbReference type="OrthoDB" id="5975584at2759"/>
<dbReference type="GO" id="GO:0004672">
    <property type="term" value="F:protein kinase activity"/>
    <property type="evidence" value="ECO:0007669"/>
    <property type="project" value="InterPro"/>
</dbReference>
<dbReference type="InterPro" id="IPR017441">
    <property type="entry name" value="Protein_kinase_ATP_BS"/>
</dbReference>
<evidence type="ECO:0000256" key="1">
    <source>
        <dbReference type="ARBA" id="ARBA00022737"/>
    </source>
</evidence>
<keyword evidence="3" id="KW-0808">Transferase</keyword>
<name>A0A7D9M496_PARCT</name>
<reference evidence="3" key="1">
    <citation type="submission" date="2020-04" db="EMBL/GenBank/DDBJ databases">
        <authorList>
            <person name="Alioto T."/>
            <person name="Alioto T."/>
            <person name="Gomez Garrido J."/>
        </authorList>
    </citation>
    <scope>NUCLEOTIDE SEQUENCE</scope>
    <source>
        <strain evidence="3">A484AB</strain>
    </source>
</reference>
<dbReference type="InterPro" id="IPR011009">
    <property type="entry name" value="Kinase-like_dom_sf"/>
</dbReference>
<dbReference type="PROSITE" id="PS50011">
    <property type="entry name" value="PROTEIN_KINASE_DOM"/>
    <property type="match status" value="1"/>
</dbReference>
<dbReference type="InterPro" id="IPR002110">
    <property type="entry name" value="Ankyrin_rpt"/>
</dbReference>
<dbReference type="PROSITE" id="PS00107">
    <property type="entry name" value="PROTEIN_KINASE_ATP"/>
    <property type="match status" value="1"/>
</dbReference>
<dbReference type="InterPro" id="IPR036770">
    <property type="entry name" value="Ankyrin_rpt-contain_sf"/>
</dbReference>
<evidence type="ECO:0000313" key="3">
    <source>
        <dbReference type="EMBL" id="CAB4042838.1"/>
    </source>
</evidence>
<dbReference type="SUPFAM" id="SSF56112">
    <property type="entry name" value="Protein kinase-like (PK-like)"/>
    <property type="match status" value="1"/>
</dbReference>
<keyword evidence="4" id="KW-1185">Reference proteome</keyword>
<accession>A0A7D9M496</accession>
<dbReference type="Proteomes" id="UP001152795">
    <property type="component" value="Unassembled WGS sequence"/>
</dbReference>
<dbReference type="InterPro" id="IPR051637">
    <property type="entry name" value="Ank_repeat_dom-contain_49"/>
</dbReference>
<dbReference type="PANTHER" id="PTHR24180">
    <property type="entry name" value="CYCLIN-DEPENDENT KINASE INHIBITOR 2C-RELATED"/>
    <property type="match status" value="1"/>
</dbReference>
<protein>
    <submittedName>
        <fullName evidence="3">Serine threonine- kinase endoribonuclease ire-1</fullName>
    </submittedName>
</protein>
<gene>
    <name evidence="3" type="ORF">PACLA_8A041023</name>
</gene>
<keyword evidence="3" id="KW-0418">Kinase</keyword>
<evidence type="ECO:0000256" key="2">
    <source>
        <dbReference type="ARBA" id="ARBA00023043"/>
    </source>
</evidence>
<dbReference type="AlphaFoldDB" id="A0A7D9M496"/>
<evidence type="ECO:0000313" key="4">
    <source>
        <dbReference type="Proteomes" id="UP001152795"/>
    </source>
</evidence>
<proteinExistence type="predicted"/>
<dbReference type="InterPro" id="IPR000719">
    <property type="entry name" value="Prot_kinase_dom"/>
</dbReference>
<sequence length="678" mass="76161">MESIKLFLKEVTEELLYNIVYDENEIDYRNLSMIFEQKTGYQPMDFFGFGNQTGSGWMQFIRGIPGVQGKKNICIEDSTDVYDDSNSDDSEDKDQVYKVFNSTNLYVATVSFSEVEVSVAEYREMILIKCCEMMEDNFADLSSCKDASGNTPLHLIAALPGIAFDCDTLVKYLLQAGVDPLAANNDGQTFLHIIFGRFQAQNVALWFTNERLAKTKWFVKDRVELLELLSQELSPTYTTLLAKAQDNYGNTVLHEYALSTTVEHEFVVDKMCKKLLKFGASLRVTNNSGNVPLHYAYTPELFKIFLQNGAVCRARNDRDESPVLFILKMSADFAFAQTSATAELADQAFVKTSSTRSVPGAVKLLKNLKSIVSQNKDAMETVWIPDVKGNVPIDTVLIAIRIGSYDLGRIGSFINVLMAELCPSLVKLLSEMLRNATTSDMKRQNKKGQSFLHVLLDMGDDNKHTIISENYICQSVEILLEHGVDVNTVDSEGRTPLDIAHKHRNKRPSLYQKCADLLIKHGANGKRDKRNISSLPSPSTPSPSIFERIFNLRIHNVRKLRSCPTRHLNNAKRLTTAPATEVTVVGKYRYSNQDLIGSGGFSSIFLAIKDENVDSGSGTIECRAYALKRMEKAKMNPKEIKREITTLLSISGKCESIIKCHEPVEDKNFQYLCLDLMD</sequence>
<dbReference type="SMART" id="SM00248">
    <property type="entry name" value="ANK"/>
    <property type="match status" value="4"/>
</dbReference>
<comment type="caution">
    <text evidence="3">The sequence shown here is derived from an EMBL/GenBank/DDBJ whole genome shotgun (WGS) entry which is preliminary data.</text>
</comment>
<dbReference type="GO" id="GO:0005524">
    <property type="term" value="F:ATP binding"/>
    <property type="evidence" value="ECO:0007669"/>
    <property type="project" value="UniProtKB-UniRule"/>
</dbReference>
<organism evidence="3 4">
    <name type="scientific">Paramuricea clavata</name>
    <name type="common">Red gorgonian</name>
    <name type="synonym">Violescent sea-whip</name>
    <dbReference type="NCBI Taxonomy" id="317549"/>
    <lineage>
        <taxon>Eukaryota</taxon>
        <taxon>Metazoa</taxon>
        <taxon>Cnidaria</taxon>
        <taxon>Anthozoa</taxon>
        <taxon>Octocorallia</taxon>
        <taxon>Malacalcyonacea</taxon>
        <taxon>Plexauridae</taxon>
        <taxon>Paramuricea</taxon>
    </lineage>
</organism>
<dbReference type="PROSITE" id="PS50088">
    <property type="entry name" value="ANK_REPEAT"/>
    <property type="match status" value="2"/>
</dbReference>
<dbReference type="Gene3D" id="3.30.200.20">
    <property type="entry name" value="Phosphorylase Kinase, domain 1"/>
    <property type="match status" value="1"/>
</dbReference>
<keyword evidence="1" id="KW-0677">Repeat</keyword>
<dbReference type="SUPFAM" id="SSF48403">
    <property type="entry name" value="Ankyrin repeat"/>
    <property type="match status" value="1"/>
</dbReference>
<dbReference type="Pfam" id="PF00023">
    <property type="entry name" value="Ank"/>
    <property type="match status" value="1"/>
</dbReference>
<keyword evidence="2" id="KW-0040">ANK repeat</keyword>
<dbReference type="Gene3D" id="1.25.40.20">
    <property type="entry name" value="Ankyrin repeat-containing domain"/>
    <property type="match status" value="2"/>
</dbReference>
<dbReference type="EMBL" id="CACRXK020030948">
    <property type="protein sequence ID" value="CAB4042838.1"/>
    <property type="molecule type" value="Genomic_DNA"/>
</dbReference>
<dbReference type="PANTHER" id="PTHR24180:SF45">
    <property type="entry name" value="POLY [ADP-RIBOSE] POLYMERASE TANKYRASE"/>
    <property type="match status" value="1"/>
</dbReference>